<organism evidence="2 3">
    <name type="scientific">Polymorphum gilvum (strain LMG 25793 / CGMCC 1.9160 / SL003B-26A1)</name>
    <dbReference type="NCBI Taxonomy" id="991905"/>
    <lineage>
        <taxon>Bacteria</taxon>
        <taxon>Pseudomonadati</taxon>
        <taxon>Pseudomonadota</taxon>
        <taxon>Alphaproteobacteria</taxon>
        <taxon>Rhodobacterales</taxon>
        <taxon>Paracoccaceae</taxon>
        <taxon>Polymorphum</taxon>
    </lineage>
</organism>
<dbReference type="PATRIC" id="fig|991905.3.peg.3986"/>
<gene>
    <name evidence="2" type="ordered locus">SL003B_3868</name>
</gene>
<dbReference type="eggNOG" id="COG3693">
    <property type="taxonomic scope" value="Bacteria"/>
</dbReference>
<reference evidence="2 3" key="1">
    <citation type="journal article" date="2011" name="J. Bacteriol.">
        <title>Complete genome sequence of Polymorphum gilvum SL003B-26A1T, a crude oil-degrading bacterium from oil-polluted saline soil.</title>
        <authorList>
            <person name="Li S.G."/>
            <person name="Tang Y.Q."/>
            <person name="Nie Y."/>
            <person name="Cai M."/>
            <person name="Wu X.L."/>
        </authorList>
    </citation>
    <scope>NUCLEOTIDE SEQUENCE [LARGE SCALE GENOMIC DNA]</scope>
    <source>
        <strain evidence="3">LMG 25793 / CGMCC 1.9160 / SL003B-26A1</strain>
    </source>
</reference>
<accession>F2J4N6</accession>
<dbReference type="KEGG" id="pgv:SL003B_3868"/>
<dbReference type="EMBL" id="CP002568">
    <property type="protein sequence ID" value="ADZ72288.1"/>
    <property type="molecule type" value="Genomic_DNA"/>
</dbReference>
<dbReference type="STRING" id="991905.SL003B_3868"/>
<dbReference type="AlphaFoldDB" id="F2J4N6"/>
<dbReference type="Gene3D" id="2.60.40.3680">
    <property type="match status" value="1"/>
</dbReference>
<sequence>MARWRQPFMPAIDTGHRETAAMFRLIALAVLVLAAGPAAANDSIAELKTGGLVLVRTDAISMDREDLFISLDEIQVAYRFRNTTDADVDTIVAFPMPEIQYNPYGDTALPDTANDNFLGFSATVEGVPVDIALEQKAYAAGLDVTDLLKRHGVPLFPFGDEAFEALKAQTPATLRDWESRGLVFNDRYDVGDGVKDHPTPAWTLRSTYWWRMTFPAGRSIMVEHRYKPSIGGTAGVSFFQDGRFSGETHADYRERYCLDEAFERAILRETRARGADYPPFYESRIAYVLKTGGNWAGGTIGTFRLTVDKGSTKNFVSFCADTVRKVGPTTFEATQTDFYPERDLEVLFLRPADY</sequence>
<dbReference type="InterPro" id="IPR025538">
    <property type="entry name" value="DUF4424"/>
</dbReference>
<proteinExistence type="predicted"/>
<evidence type="ECO:0000313" key="2">
    <source>
        <dbReference type="EMBL" id="ADZ72288.1"/>
    </source>
</evidence>
<keyword evidence="3" id="KW-1185">Reference proteome</keyword>
<evidence type="ECO:0000313" key="3">
    <source>
        <dbReference type="Proteomes" id="UP000008130"/>
    </source>
</evidence>
<dbReference type="Pfam" id="PF14415">
    <property type="entry name" value="DUF4424"/>
    <property type="match status" value="1"/>
</dbReference>
<feature type="domain" description="DUF4424" evidence="1">
    <location>
        <begin position="40"/>
        <end position="347"/>
    </location>
</feature>
<dbReference type="RefSeq" id="WP_013654597.1">
    <property type="nucleotide sequence ID" value="NC_015259.1"/>
</dbReference>
<name>F2J4N6_POLGS</name>
<protein>
    <submittedName>
        <fullName evidence="2">Conserved hypothetical exported protein</fullName>
    </submittedName>
</protein>
<dbReference type="HOGENOM" id="CLU_821050_0_0_5"/>
<evidence type="ECO:0000259" key="1">
    <source>
        <dbReference type="Pfam" id="PF14415"/>
    </source>
</evidence>
<dbReference type="Proteomes" id="UP000008130">
    <property type="component" value="Chromosome"/>
</dbReference>